<dbReference type="EMBL" id="BMCP01000001">
    <property type="protein sequence ID" value="GGE29639.1"/>
    <property type="molecule type" value="Genomic_DNA"/>
</dbReference>
<reference evidence="1" key="1">
    <citation type="journal article" date="2014" name="Int. J. Syst. Evol. Microbiol.">
        <title>Complete genome sequence of Corynebacterium casei LMG S-19264T (=DSM 44701T), isolated from a smear-ripened cheese.</title>
        <authorList>
            <consortium name="US DOE Joint Genome Institute (JGI-PGF)"/>
            <person name="Walter F."/>
            <person name="Albersmeier A."/>
            <person name="Kalinowski J."/>
            <person name="Ruckert C."/>
        </authorList>
    </citation>
    <scope>NUCLEOTIDE SEQUENCE</scope>
    <source>
        <strain evidence="1">CCM 7684</strain>
    </source>
</reference>
<comment type="caution">
    <text evidence="1">The sequence shown here is derived from an EMBL/GenBank/DDBJ whole genome shotgun (WGS) entry which is preliminary data.</text>
</comment>
<sequence>MPADKAAILERMENNLDLSPVDLAELSGCGPCRPEATLAICRGTARFLRSLNLACVLEFPLPSGRRADIAALGPKGEFWIIEVKSSLEDFRVDRKWQEYRQHCDRLFFSVAIEFPQEVLPPDAGLVVADAYGGQLLRPAPEHRLSAHTRKALTLRFARLAAARCHASIDPPAFAP</sequence>
<dbReference type="AlphaFoldDB" id="A0A8J2YC17"/>
<keyword evidence="2" id="KW-1185">Reference proteome</keyword>
<dbReference type="InterPro" id="IPR009394">
    <property type="entry name" value="MmcB-like"/>
</dbReference>
<dbReference type="Proteomes" id="UP000602745">
    <property type="component" value="Unassembled WGS sequence"/>
</dbReference>
<organism evidence="1 2">
    <name type="scientific">Agaricicola taiwanensis</name>
    <dbReference type="NCBI Taxonomy" id="591372"/>
    <lineage>
        <taxon>Bacteria</taxon>
        <taxon>Pseudomonadati</taxon>
        <taxon>Pseudomonadota</taxon>
        <taxon>Alphaproteobacteria</taxon>
        <taxon>Rhodobacterales</taxon>
        <taxon>Paracoccaceae</taxon>
        <taxon>Agaricicola</taxon>
    </lineage>
</organism>
<name>A0A8J2YC17_9RHOB</name>
<evidence type="ECO:0000313" key="2">
    <source>
        <dbReference type="Proteomes" id="UP000602745"/>
    </source>
</evidence>
<dbReference type="Pfam" id="PF06319">
    <property type="entry name" value="MmcB-like"/>
    <property type="match status" value="1"/>
</dbReference>
<evidence type="ECO:0000313" key="1">
    <source>
        <dbReference type="EMBL" id="GGE29639.1"/>
    </source>
</evidence>
<protein>
    <recommendedName>
        <fullName evidence="3">DNA repair protein MmcB-related protein</fullName>
    </recommendedName>
</protein>
<evidence type="ECO:0008006" key="3">
    <source>
        <dbReference type="Google" id="ProtNLM"/>
    </source>
</evidence>
<accession>A0A8J2YC17</accession>
<proteinExistence type="predicted"/>
<reference evidence="1" key="2">
    <citation type="submission" date="2020-09" db="EMBL/GenBank/DDBJ databases">
        <authorList>
            <person name="Sun Q."/>
            <person name="Sedlacek I."/>
        </authorList>
    </citation>
    <scope>NUCLEOTIDE SEQUENCE</scope>
    <source>
        <strain evidence="1">CCM 7684</strain>
    </source>
</reference>
<gene>
    <name evidence="1" type="ORF">GCM10007276_03550</name>
</gene>